<keyword evidence="7" id="KW-1185">Reference proteome</keyword>
<dbReference type="Proteomes" id="UP000075320">
    <property type="component" value="Unassembled WGS sequence"/>
</dbReference>
<proteinExistence type="predicted"/>
<dbReference type="PANTHER" id="PTHR13285">
    <property type="entry name" value="ACYLTRANSFERASE"/>
    <property type="match status" value="1"/>
</dbReference>
<feature type="transmembrane region" description="Helical" evidence="5">
    <location>
        <begin position="216"/>
        <end position="238"/>
    </location>
</feature>
<evidence type="ECO:0000313" key="6">
    <source>
        <dbReference type="EMBL" id="KYG64735.1"/>
    </source>
</evidence>
<feature type="transmembrane region" description="Helical" evidence="5">
    <location>
        <begin position="7"/>
        <end position="24"/>
    </location>
</feature>
<feature type="transmembrane region" description="Helical" evidence="5">
    <location>
        <begin position="293"/>
        <end position="312"/>
    </location>
</feature>
<name>A0A150WLM6_BDEBC</name>
<dbReference type="Pfam" id="PF03062">
    <property type="entry name" value="MBOAT"/>
    <property type="match status" value="1"/>
</dbReference>
<dbReference type="InterPro" id="IPR004299">
    <property type="entry name" value="MBOAT_fam"/>
</dbReference>
<dbReference type="RefSeq" id="WP_061835246.1">
    <property type="nucleotide sequence ID" value="NZ_LUKE01000002.1"/>
</dbReference>
<sequence>MNLFLNPTFWICIIGCGVFLRSFSNLSLKIWLTGLVNFALLWVFLGWKEALFLLLLSTVLFFSARMVEKLPRISIFLPMALVIFFCVYKLLSLAQEKSLWNALLIIPYSYIFLRAIDAFNILKVKKTRHDTLNFAFLLSYLMPINMHFAGPIAPFKKFCESFSERDPCENFSGVLNAINLLVTGFFYKLFCAEVVRIIYFGNGDIVSKTVLDTGVIFIYTFFDFAGYTLIAMGAGRILGLYTPENFRSPFSAPSVSSFYNRWHMSLGDWIRRNIYFPMQMKYTRSKRRTVEQLLYFNAFVLFVSFVFIGAWHGFHFRFLVWGILLGIIITVEKFAFDLIKKKGWDKNNYVVIVWKLLGPVYTFIMISLAIHPAMNLMLGK</sequence>
<gene>
    <name evidence="6" type="ORF">AZI86_11035</name>
</gene>
<comment type="caution">
    <text evidence="6">The sequence shown here is derived from an EMBL/GenBank/DDBJ whole genome shotgun (WGS) entry which is preliminary data.</text>
</comment>
<feature type="transmembrane region" description="Helical" evidence="5">
    <location>
        <begin position="318"/>
        <end position="336"/>
    </location>
</feature>
<evidence type="ECO:0000256" key="3">
    <source>
        <dbReference type="ARBA" id="ARBA00022989"/>
    </source>
</evidence>
<dbReference type="GO" id="GO:0016020">
    <property type="term" value="C:membrane"/>
    <property type="evidence" value="ECO:0007669"/>
    <property type="project" value="UniProtKB-SubCell"/>
</dbReference>
<evidence type="ECO:0000256" key="4">
    <source>
        <dbReference type="ARBA" id="ARBA00023136"/>
    </source>
</evidence>
<keyword evidence="2 5" id="KW-0812">Transmembrane</keyword>
<keyword evidence="4 5" id="KW-0472">Membrane</keyword>
<evidence type="ECO:0000256" key="5">
    <source>
        <dbReference type="SAM" id="Phobius"/>
    </source>
</evidence>
<keyword evidence="3 5" id="KW-1133">Transmembrane helix</keyword>
<dbReference type="EMBL" id="LUKE01000002">
    <property type="protein sequence ID" value="KYG64735.1"/>
    <property type="molecule type" value="Genomic_DNA"/>
</dbReference>
<evidence type="ECO:0000256" key="2">
    <source>
        <dbReference type="ARBA" id="ARBA00022692"/>
    </source>
</evidence>
<accession>A0A150WLM6</accession>
<evidence type="ECO:0000313" key="7">
    <source>
        <dbReference type="Proteomes" id="UP000075320"/>
    </source>
</evidence>
<reference evidence="6 7" key="1">
    <citation type="submission" date="2016-03" db="EMBL/GenBank/DDBJ databases">
        <authorList>
            <person name="Ploux O."/>
        </authorList>
    </citation>
    <scope>NUCLEOTIDE SEQUENCE [LARGE SCALE GENOMIC DNA]</scope>
    <source>
        <strain evidence="6 7">R0</strain>
    </source>
</reference>
<dbReference type="AlphaFoldDB" id="A0A150WLM6"/>
<dbReference type="InterPro" id="IPR051085">
    <property type="entry name" value="MB_O-acyltransferase"/>
</dbReference>
<feature type="transmembrane region" description="Helical" evidence="5">
    <location>
        <begin position="348"/>
        <end position="370"/>
    </location>
</feature>
<dbReference type="OrthoDB" id="139172at2"/>
<organism evidence="6 7">
    <name type="scientific">Bdellovibrio bacteriovorus</name>
    <dbReference type="NCBI Taxonomy" id="959"/>
    <lineage>
        <taxon>Bacteria</taxon>
        <taxon>Pseudomonadati</taxon>
        <taxon>Bdellovibrionota</taxon>
        <taxon>Bdellovibrionia</taxon>
        <taxon>Bdellovibrionales</taxon>
        <taxon>Pseudobdellovibrionaceae</taxon>
        <taxon>Bdellovibrio</taxon>
    </lineage>
</organism>
<feature type="transmembrane region" description="Helical" evidence="5">
    <location>
        <begin position="75"/>
        <end position="94"/>
    </location>
</feature>
<protein>
    <submittedName>
        <fullName evidence="6">Uncharacterized protein</fullName>
    </submittedName>
</protein>
<comment type="subcellular location">
    <subcellularLocation>
        <location evidence="1">Membrane</location>
        <topology evidence="1">Multi-pass membrane protein</topology>
    </subcellularLocation>
</comment>
<feature type="transmembrane region" description="Helical" evidence="5">
    <location>
        <begin position="100"/>
        <end position="122"/>
    </location>
</feature>
<dbReference type="PANTHER" id="PTHR13285:SF18">
    <property type="entry name" value="PROTEIN-CYSTEINE N-PALMITOYLTRANSFERASE RASP"/>
    <property type="match status" value="1"/>
</dbReference>
<dbReference type="GO" id="GO:0016746">
    <property type="term" value="F:acyltransferase activity"/>
    <property type="evidence" value="ECO:0007669"/>
    <property type="project" value="TreeGrafter"/>
</dbReference>
<evidence type="ECO:0000256" key="1">
    <source>
        <dbReference type="ARBA" id="ARBA00004141"/>
    </source>
</evidence>
<feature type="transmembrane region" description="Helical" evidence="5">
    <location>
        <begin position="30"/>
        <end position="63"/>
    </location>
</feature>